<evidence type="ECO:0000313" key="2">
    <source>
        <dbReference type="EMBL" id="SVA19449.1"/>
    </source>
</evidence>
<sequence>VESNSDCYYKNFAVDSGTNRYRIIVAGKAVEIELLSASNIFYIAFLFYHFVFK</sequence>
<keyword evidence="1" id="KW-0472">Membrane</keyword>
<dbReference type="AlphaFoldDB" id="A0A381TUD8"/>
<feature type="non-terminal residue" evidence="2">
    <location>
        <position position="1"/>
    </location>
</feature>
<keyword evidence="1" id="KW-1133">Transmembrane helix</keyword>
<name>A0A381TUD8_9ZZZZ</name>
<organism evidence="2">
    <name type="scientific">marine metagenome</name>
    <dbReference type="NCBI Taxonomy" id="408172"/>
    <lineage>
        <taxon>unclassified sequences</taxon>
        <taxon>metagenomes</taxon>
        <taxon>ecological metagenomes</taxon>
    </lineage>
</organism>
<accession>A0A381TUD8</accession>
<protein>
    <submittedName>
        <fullName evidence="2">Uncharacterized protein</fullName>
    </submittedName>
</protein>
<dbReference type="EMBL" id="UINC01005154">
    <property type="protein sequence ID" value="SVA19449.1"/>
    <property type="molecule type" value="Genomic_DNA"/>
</dbReference>
<proteinExistence type="predicted"/>
<evidence type="ECO:0000256" key="1">
    <source>
        <dbReference type="SAM" id="Phobius"/>
    </source>
</evidence>
<keyword evidence="1" id="KW-0812">Transmembrane</keyword>
<feature type="transmembrane region" description="Helical" evidence="1">
    <location>
        <begin position="34"/>
        <end position="52"/>
    </location>
</feature>
<gene>
    <name evidence="2" type="ORF">METZ01_LOCUS72303</name>
</gene>
<reference evidence="2" key="1">
    <citation type="submission" date="2018-05" db="EMBL/GenBank/DDBJ databases">
        <authorList>
            <person name="Lanie J.A."/>
            <person name="Ng W.-L."/>
            <person name="Kazmierczak K.M."/>
            <person name="Andrzejewski T.M."/>
            <person name="Davidsen T.M."/>
            <person name="Wayne K.J."/>
            <person name="Tettelin H."/>
            <person name="Glass J.I."/>
            <person name="Rusch D."/>
            <person name="Podicherti R."/>
            <person name="Tsui H.-C.T."/>
            <person name="Winkler M.E."/>
        </authorList>
    </citation>
    <scope>NUCLEOTIDE SEQUENCE</scope>
</reference>